<sequence>MARTISEIQAYITNVYVTEMASVGYSVTPDTWSKVNLQRLFIFVVAVCTWSLESIFDLHRTNVEADIKALKPPSKEWYANKALSFQYGFPLFSDSDEFNNTGYTDEQITASQIVKYAAVVRQTNAYGRIILKLKMAGYDGQDLQQLSDVQIAAINEYFSRIEAAGDNLAVTSEAPDKIKMKWRIHYNPLILDSNGNRLDGQGSDVVRTAIKQFLVDGMQFSGIYALTYHVDYLQKIEGIVIPEVLECSASYGNFPFTTISQLYEPDAGWLRFADETDLIIEYVPQSAIQ</sequence>
<proteinExistence type="predicted"/>
<name>A0A1N7LFD8_9BACT</name>
<dbReference type="OrthoDB" id="1053324at2"/>
<dbReference type="Proteomes" id="UP000186917">
    <property type="component" value="Unassembled WGS sequence"/>
</dbReference>
<dbReference type="EMBL" id="FTOR01000001">
    <property type="protein sequence ID" value="SIS72513.1"/>
    <property type="molecule type" value="Genomic_DNA"/>
</dbReference>
<accession>A0A1N7LFD8</accession>
<protein>
    <recommendedName>
        <fullName evidence="3">Nucleotidyltransferase</fullName>
    </recommendedName>
</protein>
<organism evidence="1 2">
    <name type="scientific">Filimonas lacunae</name>
    <dbReference type="NCBI Taxonomy" id="477680"/>
    <lineage>
        <taxon>Bacteria</taxon>
        <taxon>Pseudomonadati</taxon>
        <taxon>Bacteroidota</taxon>
        <taxon>Chitinophagia</taxon>
        <taxon>Chitinophagales</taxon>
        <taxon>Chitinophagaceae</taxon>
        <taxon>Filimonas</taxon>
    </lineage>
</organism>
<evidence type="ECO:0000313" key="2">
    <source>
        <dbReference type="Proteomes" id="UP000186917"/>
    </source>
</evidence>
<keyword evidence="2" id="KW-1185">Reference proteome</keyword>
<gene>
    <name evidence="1" type="ORF">SAMN05421788_101839</name>
</gene>
<dbReference type="RefSeq" id="WP_076375941.1">
    <property type="nucleotide sequence ID" value="NZ_AP017422.1"/>
</dbReference>
<dbReference type="AlphaFoldDB" id="A0A1N7LFD8"/>
<reference evidence="2" key="1">
    <citation type="submission" date="2017-01" db="EMBL/GenBank/DDBJ databases">
        <authorList>
            <person name="Varghese N."/>
            <person name="Submissions S."/>
        </authorList>
    </citation>
    <scope>NUCLEOTIDE SEQUENCE [LARGE SCALE GENOMIC DNA]</scope>
    <source>
        <strain evidence="2">DSM 21054</strain>
    </source>
</reference>
<evidence type="ECO:0000313" key="1">
    <source>
        <dbReference type="EMBL" id="SIS72513.1"/>
    </source>
</evidence>
<evidence type="ECO:0008006" key="3">
    <source>
        <dbReference type="Google" id="ProtNLM"/>
    </source>
</evidence>
<dbReference type="STRING" id="477680.SAMN05421788_101839"/>